<evidence type="ECO:0000313" key="3">
    <source>
        <dbReference type="Proteomes" id="UP001605036"/>
    </source>
</evidence>
<keyword evidence="3" id="KW-1185">Reference proteome</keyword>
<dbReference type="EMBL" id="JBHFFA010000006">
    <property type="protein sequence ID" value="KAL2623056.1"/>
    <property type="molecule type" value="Genomic_DNA"/>
</dbReference>
<dbReference type="AlphaFoldDB" id="A0ABD1Y8V6"/>
<sequence length="103" mass="11020">MPDQASSAGQTKKERLAVEVDRIHEKIFRQIKEANISLTIDEITALSPVSKEFIVSRLAGELAPQQRLVPASSESEPTRVKSGNSRKSGAAPPEGSPVGLKAV</sequence>
<gene>
    <name evidence="2" type="ORF">R1flu_003261</name>
</gene>
<protein>
    <submittedName>
        <fullName evidence="2">Uncharacterized protein</fullName>
    </submittedName>
</protein>
<feature type="region of interest" description="Disordered" evidence="1">
    <location>
        <begin position="65"/>
        <end position="103"/>
    </location>
</feature>
<evidence type="ECO:0000313" key="2">
    <source>
        <dbReference type="EMBL" id="KAL2623056.1"/>
    </source>
</evidence>
<proteinExistence type="predicted"/>
<dbReference type="Proteomes" id="UP001605036">
    <property type="component" value="Unassembled WGS sequence"/>
</dbReference>
<name>A0ABD1Y8V6_9MARC</name>
<accession>A0ABD1Y8V6</accession>
<evidence type="ECO:0000256" key="1">
    <source>
        <dbReference type="SAM" id="MobiDB-lite"/>
    </source>
</evidence>
<organism evidence="2 3">
    <name type="scientific">Riccia fluitans</name>
    <dbReference type="NCBI Taxonomy" id="41844"/>
    <lineage>
        <taxon>Eukaryota</taxon>
        <taxon>Viridiplantae</taxon>
        <taxon>Streptophyta</taxon>
        <taxon>Embryophyta</taxon>
        <taxon>Marchantiophyta</taxon>
        <taxon>Marchantiopsida</taxon>
        <taxon>Marchantiidae</taxon>
        <taxon>Marchantiales</taxon>
        <taxon>Ricciaceae</taxon>
        <taxon>Riccia</taxon>
    </lineage>
</organism>
<comment type="caution">
    <text evidence="2">The sequence shown here is derived from an EMBL/GenBank/DDBJ whole genome shotgun (WGS) entry which is preliminary data.</text>
</comment>
<reference evidence="2 3" key="1">
    <citation type="submission" date="2024-09" db="EMBL/GenBank/DDBJ databases">
        <title>Chromosome-scale assembly of Riccia fluitans.</title>
        <authorList>
            <person name="Paukszto L."/>
            <person name="Sawicki J."/>
            <person name="Karawczyk K."/>
            <person name="Piernik-Szablinska J."/>
            <person name="Szczecinska M."/>
            <person name="Mazdziarz M."/>
        </authorList>
    </citation>
    <scope>NUCLEOTIDE SEQUENCE [LARGE SCALE GENOMIC DNA]</scope>
    <source>
        <strain evidence="2">Rf_01</strain>
        <tissue evidence="2">Aerial parts of the thallus</tissue>
    </source>
</reference>